<name>A0ABW4F5V5_9PSEU</name>
<dbReference type="CDD" id="cd02208">
    <property type="entry name" value="cupin_RmlC-like"/>
    <property type="match status" value="1"/>
</dbReference>
<dbReference type="InterPro" id="IPR011051">
    <property type="entry name" value="RmlC_Cupin_sf"/>
</dbReference>
<comment type="caution">
    <text evidence="2">The sequence shown here is derived from an EMBL/GenBank/DDBJ whole genome shotgun (WGS) entry which is preliminary data.</text>
</comment>
<proteinExistence type="predicted"/>
<dbReference type="InterPro" id="IPR014710">
    <property type="entry name" value="RmlC-like_jellyroll"/>
</dbReference>
<dbReference type="PANTHER" id="PTHR36440">
    <property type="entry name" value="PUTATIVE (AFU_ORTHOLOGUE AFUA_8G07350)-RELATED"/>
    <property type="match status" value="1"/>
</dbReference>
<gene>
    <name evidence="2" type="ORF">ACFSJD_36630</name>
</gene>
<keyword evidence="3" id="KW-1185">Reference proteome</keyword>
<dbReference type="EMBL" id="JBHUCO010000055">
    <property type="protein sequence ID" value="MFD1523058.1"/>
    <property type="molecule type" value="Genomic_DNA"/>
</dbReference>
<evidence type="ECO:0000259" key="1">
    <source>
        <dbReference type="Pfam" id="PF07883"/>
    </source>
</evidence>
<dbReference type="RefSeq" id="WP_344722826.1">
    <property type="nucleotide sequence ID" value="NZ_BAAAUS010000014.1"/>
</dbReference>
<dbReference type="SUPFAM" id="SSF51182">
    <property type="entry name" value="RmlC-like cupins"/>
    <property type="match status" value="1"/>
</dbReference>
<dbReference type="InterPro" id="IPR013096">
    <property type="entry name" value="Cupin_2"/>
</dbReference>
<protein>
    <submittedName>
        <fullName evidence="2">Cupin domain-containing protein</fullName>
    </submittedName>
</protein>
<dbReference type="Gene3D" id="2.60.120.10">
    <property type="entry name" value="Jelly Rolls"/>
    <property type="match status" value="1"/>
</dbReference>
<dbReference type="InterPro" id="IPR053146">
    <property type="entry name" value="QDO-like"/>
</dbReference>
<evidence type="ECO:0000313" key="3">
    <source>
        <dbReference type="Proteomes" id="UP001597114"/>
    </source>
</evidence>
<evidence type="ECO:0000313" key="2">
    <source>
        <dbReference type="EMBL" id="MFD1523058.1"/>
    </source>
</evidence>
<organism evidence="2 3">
    <name type="scientific">Pseudonocardia yunnanensis</name>
    <dbReference type="NCBI Taxonomy" id="58107"/>
    <lineage>
        <taxon>Bacteria</taxon>
        <taxon>Bacillati</taxon>
        <taxon>Actinomycetota</taxon>
        <taxon>Actinomycetes</taxon>
        <taxon>Pseudonocardiales</taxon>
        <taxon>Pseudonocardiaceae</taxon>
        <taxon>Pseudonocardia</taxon>
    </lineage>
</organism>
<feature type="domain" description="Cupin type-2" evidence="1">
    <location>
        <begin position="40"/>
        <end position="105"/>
    </location>
</feature>
<reference evidence="3" key="1">
    <citation type="journal article" date="2019" name="Int. J. Syst. Evol. Microbiol.">
        <title>The Global Catalogue of Microorganisms (GCM) 10K type strain sequencing project: providing services to taxonomists for standard genome sequencing and annotation.</title>
        <authorList>
            <consortium name="The Broad Institute Genomics Platform"/>
            <consortium name="The Broad Institute Genome Sequencing Center for Infectious Disease"/>
            <person name="Wu L."/>
            <person name="Ma J."/>
        </authorList>
    </citation>
    <scope>NUCLEOTIDE SEQUENCE [LARGE SCALE GENOMIC DNA]</scope>
    <source>
        <strain evidence="3">CCM 7043</strain>
    </source>
</reference>
<sequence length="188" mass="20468">MTTDEALAGEVIHNPVSGETIVIRQSAAQTGGRLLAWDLRLVPGGRVPSGHTHPGQEERFTIREGQLCFRIAGRTVVVGPGDSVVVPAGTAHHFANVGSIDAVVYVETRPALQMEQLLRTAAGLAQEQRRRASAMPRPVDLMLFMREFRAEVQAPYLPARLVGMVVGAAARLAETLGADRRYRRLRAR</sequence>
<dbReference type="PANTHER" id="PTHR36440:SF1">
    <property type="entry name" value="PUTATIVE (AFU_ORTHOLOGUE AFUA_8G07350)-RELATED"/>
    <property type="match status" value="1"/>
</dbReference>
<accession>A0ABW4F5V5</accession>
<dbReference type="Pfam" id="PF07883">
    <property type="entry name" value="Cupin_2"/>
    <property type="match status" value="1"/>
</dbReference>
<dbReference type="Proteomes" id="UP001597114">
    <property type="component" value="Unassembled WGS sequence"/>
</dbReference>